<keyword evidence="3" id="KW-1185">Reference proteome</keyword>
<dbReference type="EMBL" id="WUBI01000003">
    <property type="protein sequence ID" value="MWV45633.1"/>
    <property type="molecule type" value="Genomic_DNA"/>
</dbReference>
<evidence type="ECO:0000256" key="1">
    <source>
        <dbReference type="SAM" id="Coils"/>
    </source>
</evidence>
<comment type="caution">
    <text evidence="2">The sequence shown here is derived from an EMBL/GenBank/DDBJ whole genome shotgun (WGS) entry which is preliminary data.</text>
</comment>
<feature type="coiled-coil region" evidence="1">
    <location>
        <begin position="266"/>
        <end position="300"/>
    </location>
</feature>
<dbReference type="RefSeq" id="WP_160499238.1">
    <property type="nucleotide sequence ID" value="NZ_WUBI01000003.1"/>
</dbReference>
<keyword evidence="1" id="KW-0175">Coiled coil</keyword>
<dbReference type="AlphaFoldDB" id="A0A7X3IKJ5"/>
<organism evidence="2 3">
    <name type="scientific">Paenibacillus dendrobii</name>
    <dbReference type="NCBI Taxonomy" id="2691084"/>
    <lineage>
        <taxon>Bacteria</taxon>
        <taxon>Bacillati</taxon>
        <taxon>Bacillota</taxon>
        <taxon>Bacilli</taxon>
        <taxon>Bacillales</taxon>
        <taxon>Paenibacillaceae</taxon>
        <taxon>Paenibacillus</taxon>
    </lineage>
</organism>
<protein>
    <submittedName>
        <fullName evidence="2">Uncharacterized protein</fullName>
    </submittedName>
</protein>
<accession>A0A7X3IKJ5</accession>
<reference evidence="2 3" key="1">
    <citation type="submission" date="2019-12" db="EMBL/GenBank/DDBJ databases">
        <title>Paenibacillus sp. nov., an endophytic bacterium isolated from the stem of Dendrobium.</title>
        <authorList>
            <person name="Zhao R."/>
        </authorList>
    </citation>
    <scope>NUCLEOTIDE SEQUENCE [LARGE SCALE GENOMIC DNA]</scope>
    <source>
        <strain evidence="2 3">HJL G12</strain>
    </source>
</reference>
<evidence type="ECO:0000313" key="2">
    <source>
        <dbReference type="EMBL" id="MWV45633.1"/>
    </source>
</evidence>
<dbReference type="Proteomes" id="UP000460318">
    <property type="component" value="Unassembled WGS sequence"/>
</dbReference>
<evidence type="ECO:0000313" key="3">
    <source>
        <dbReference type="Proteomes" id="UP000460318"/>
    </source>
</evidence>
<gene>
    <name evidence="2" type="ORF">GRF59_18635</name>
</gene>
<proteinExistence type="predicted"/>
<sequence>MFEAANARLAELKESIRNKSRWEKRLQELETELRDREREADGWKQRLADEEKDVERLTGVSLSGLFFSLIGKKEEKLEREQLEVLEAKAKFDAAVRAAEDMRQQCEETRKQLQDVRYSDFEYERILQEKEQIILQQHGELSELSEQQTDMALHLKEMKEAEQAGHSVLHDLEQARDYLNSARNWGTYDMLGGGMMSTHIKHNKIDEAMDYIHDAQTSLRRFGRELQDVQMNLSIEVDIGSFLRFSDYFFDGFIADWMVQGRINDTLAQVEEKLDAVKEVVRHLETEHRSLETRLTDIRRRYEMIIEQAD</sequence>
<name>A0A7X3IKJ5_9BACL</name>
<feature type="coiled-coil region" evidence="1">
    <location>
        <begin position="12"/>
        <end position="118"/>
    </location>
</feature>